<dbReference type="InterPro" id="IPR007197">
    <property type="entry name" value="rSAM"/>
</dbReference>
<dbReference type="Pfam" id="PF04055">
    <property type="entry name" value="Radical_SAM"/>
    <property type="match status" value="1"/>
</dbReference>
<keyword evidence="3" id="KW-0408">Iron</keyword>
<evidence type="ECO:0000313" key="9">
    <source>
        <dbReference type="Proteomes" id="UP000247498"/>
    </source>
</evidence>
<dbReference type="Gene3D" id="3.20.20.70">
    <property type="entry name" value="Aldolase class I"/>
    <property type="match status" value="1"/>
</dbReference>
<name>A0A2V0PD50_9CHLO</name>
<feature type="domain" description="Radical SAM core" evidence="6">
    <location>
        <begin position="143"/>
        <end position="281"/>
    </location>
</feature>
<feature type="domain" description="Arsenosugar biosynthesis radical SAM protein ArsS-like C-terminal" evidence="7">
    <location>
        <begin position="435"/>
        <end position="467"/>
    </location>
</feature>
<evidence type="ECO:0000256" key="2">
    <source>
        <dbReference type="ARBA" id="ARBA00022723"/>
    </source>
</evidence>
<dbReference type="InterPro" id="IPR013785">
    <property type="entry name" value="Aldolase_TIM"/>
</dbReference>
<dbReference type="STRING" id="307507.A0A2V0PD50"/>
<evidence type="ECO:0000256" key="3">
    <source>
        <dbReference type="ARBA" id="ARBA00023004"/>
    </source>
</evidence>
<feature type="compositionally biased region" description="Low complexity" evidence="5">
    <location>
        <begin position="39"/>
        <end position="52"/>
    </location>
</feature>
<evidence type="ECO:0000259" key="6">
    <source>
        <dbReference type="Pfam" id="PF04055"/>
    </source>
</evidence>
<dbReference type="OrthoDB" id="418407at2759"/>
<evidence type="ECO:0000256" key="4">
    <source>
        <dbReference type="ARBA" id="ARBA00023014"/>
    </source>
</evidence>
<dbReference type="PANTHER" id="PTHR43728:SF1">
    <property type="entry name" value="FE-S OXIDOREDUCTASE"/>
    <property type="match status" value="1"/>
</dbReference>
<sequence length="469" mass="48813">MTQMMAGATHWRAAGTSGRSLAAPRAPPRAPLPPPPRAAPDGGAAAAPAARPLQRGEQEQQRQQQQQRTSLVPETLETMESDDELQAALAALAAKGQAALTREERRARQRSLDGLGVPSFARVCADRGVAPLVRGQARILQLNTGLYCNQACTHCHVESSPKRTEAMDAATAGRCLELLAAAPGVHTLDLTGGAPELTPQFRRLVSEARALRPELTIIDRCNLTVLLEPGQEDLAAFLAAHRVRVVASLPCYSQSNVDGQRGAGVFDRSIAGLRALNAAGYGAEGSGLALDLVYNPGGAFLAPSREKLEPAYKQELSEAYGITFNSLLCLNNMPIKRFADWLLRRDALEAYMQALLDAFNPAAGSGLMCRDTVSVAWDGRVFDCDFNQQLDIPAAAGSSRAAAAAGSAAAAAGEGAGPSGGGGGGGRGRGFSVFEVSSLDDLTGRPIAVDNHCFGCTAGSGSGCQGATA</sequence>
<dbReference type="SFLD" id="SFLDS00029">
    <property type="entry name" value="Radical_SAM"/>
    <property type="match status" value="1"/>
</dbReference>
<dbReference type="Proteomes" id="UP000247498">
    <property type="component" value="Unassembled WGS sequence"/>
</dbReference>
<dbReference type="GO" id="GO:0046872">
    <property type="term" value="F:metal ion binding"/>
    <property type="evidence" value="ECO:0007669"/>
    <property type="project" value="UniProtKB-KW"/>
</dbReference>
<dbReference type="InterPro" id="IPR026351">
    <property type="entry name" value="rSAM_ArsS-like"/>
</dbReference>
<dbReference type="Pfam" id="PF12345">
    <property type="entry name" value="DUF3641"/>
    <property type="match status" value="2"/>
</dbReference>
<dbReference type="EMBL" id="BDRX01000088">
    <property type="protein sequence ID" value="GBF96882.1"/>
    <property type="molecule type" value="Genomic_DNA"/>
</dbReference>
<proteinExistence type="predicted"/>
<protein>
    <submittedName>
        <fullName evidence="8">Fe-S oxidoreductase</fullName>
    </submittedName>
</protein>
<organism evidence="8 9">
    <name type="scientific">Raphidocelis subcapitata</name>
    <dbReference type="NCBI Taxonomy" id="307507"/>
    <lineage>
        <taxon>Eukaryota</taxon>
        <taxon>Viridiplantae</taxon>
        <taxon>Chlorophyta</taxon>
        <taxon>core chlorophytes</taxon>
        <taxon>Chlorophyceae</taxon>
        <taxon>CS clade</taxon>
        <taxon>Sphaeropleales</taxon>
        <taxon>Selenastraceae</taxon>
        <taxon>Raphidocelis</taxon>
    </lineage>
</organism>
<keyword evidence="4" id="KW-0411">Iron-sulfur</keyword>
<evidence type="ECO:0000256" key="1">
    <source>
        <dbReference type="ARBA" id="ARBA00022691"/>
    </source>
</evidence>
<comment type="caution">
    <text evidence="8">The sequence shown here is derived from an EMBL/GenBank/DDBJ whole genome shotgun (WGS) entry which is preliminary data.</text>
</comment>
<dbReference type="InterPro" id="IPR058240">
    <property type="entry name" value="rSAM_sf"/>
</dbReference>
<dbReference type="InParanoid" id="A0A2V0PD50"/>
<feature type="compositionally biased region" description="Pro residues" evidence="5">
    <location>
        <begin position="25"/>
        <end position="38"/>
    </location>
</feature>
<feature type="domain" description="Arsenosugar biosynthesis radical SAM protein ArsS-like C-terminal" evidence="7">
    <location>
        <begin position="301"/>
        <end position="399"/>
    </location>
</feature>
<dbReference type="GO" id="GO:0003824">
    <property type="term" value="F:catalytic activity"/>
    <property type="evidence" value="ECO:0007669"/>
    <property type="project" value="InterPro"/>
</dbReference>
<evidence type="ECO:0000313" key="8">
    <source>
        <dbReference type="EMBL" id="GBF96882.1"/>
    </source>
</evidence>
<keyword evidence="1" id="KW-0949">S-adenosyl-L-methionine</keyword>
<dbReference type="CDD" id="cd01335">
    <property type="entry name" value="Radical_SAM"/>
    <property type="match status" value="1"/>
</dbReference>
<dbReference type="SUPFAM" id="SSF102114">
    <property type="entry name" value="Radical SAM enzymes"/>
    <property type="match status" value="1"/>
</dbReference>
<accession>A0A2V0PD50</accession>
<dbReference type="InterPro" id="IPR024521">
    <property type="entry name" value="ArsS-like_C"/>
</dbReference>
<dbReference type="GO" id="GO:0051536">
    <property type="term" value="F:iron-sulfur cluster binding"/>
    <property type="evidence" value="ECO:0007669"/>
    <property type="project" value="UniProtKB-KW"/>
</dbReference>
<dbReference type="NCBIfam" id="TIGR04167">
    <property type="entry name" value="rSAM_SeCys"/>
    <property type="match status" value="1"/>
</dbReference>
<dbReference type="AlphaFoldDB" id="A0A2V0PD50"/>
<evidence type="ECO:0000259" key="7">
    <source>
        <dbReference type="Pfam" id="PF12345"/>
    </source>
</evidence>
<keyword evidence="9" id="KW-1185">Reference proteome</keyword>
<reference evidence="8 9" key="1">
    <citation type="journal article" date="2018" name="Sci. Rep.">
        <title>Raphidocelis subcapitata (=Pseudokirchneriella subcapitata) provides an insight into genome evolution and environmental adaptations in the Sphaeropleales.</title>
        <authorList>
            <person name="Suzuki S."/>
            <person name="Yamaguchi H."/>
            <person name="Nakajima N."/>
            <person name="Kawachi M."/>
        </authorList>
    </citation>
    <scope>NUCLEOTIDE SEQUENCE [LARGE SCALE GENOMIC DNA]</scope>
    <source>
        <strain evidence="8 9">NIES-35</strain>
    </source>
</reference>
<keyword evidence="2" id="KW-0479">Metal-binding</keyword>
<feature type="region of interest" description="Disordered" evidence="5">
    <location>
        <begin position="1"/>
        <end position="70"/>
    </location>
</feature>
<evidence type="ECO:0000256" key="5">
    <source>
        <dbReference type="SAM" id="MobiDB-lite"/>
    </source>
</evidence>
<dbReference type="PANTHER" id="PTHR43728">
    <property type="entry name" value="SLR0304 PROTEIN"/>
    <property type="match status" value="1"/>
</dbReference>
<gene>
    <name evidence="8" type="ORF">Rsub_09887</name>
</gene>